<keyword evidence="2" id="KW-0378">Hydrolase</keyword>
<reference evidence="3" key="1">
    <citation type="journal article" date="2019" name="Int. J. Syst. Evol. Microbiol.">
        <title>The Global Catalogue of Microorganisms (GCM) 10K type strain sequencing project: providing services to taxonomists for standard genome sequencing and annotation.</title>
        <authorList>
            <consortium name="The Broad Institute Genomics Platform"/>
            <consortium name="The Broad Institute Genome Sequencing Center for Infectious Disease"/>
            <person name="Wu L."/>
            <person name="Ma J."/>
        </authorList>
    </citation>
    <scope>NUCLEOTIDE SEQUENCE [LARGE SCALE GENOMIC DNA]</scope>
    <source>
        <strain evidence="3">JCM 17130</strain>
    </source>
</reference>
<dbReference type="SUPFAM" id="SSF52266">
    <property type="entry name" value="SGNH hydrolase"/>
    <property type="match status" value="1"/>
</dbReference>
<dbReference type="Pfam" id="PF13472">
    <property type="entry name" value="Lipase_GDSL_2"/>
    <property type="match status" value="1"/>
</dbReference>
<dbReference type="Proteomes" id="UP001597277">
    <property type="component" value="Unassembled WGS sequence"/>
</dbReference>
<dbReference type="RefSeq" id="WP_388008446.1">
    <property type="nucleotide sequence ID" value="NZ_JBHUEE010000008.1"/>
</dbReference>
<dbReference type="InterPro" id="IPR036514">
    <property type="entry name" value="SGNH_hydro_sf"/>
</dbReference>
<gene>
    <name evidence="2" type="ORF">ACFSE6_14270</name>
</gene>
<proteinExistence type="predicted"/>
<dbReference type="Gene3D" id="3.40.50.1110">
    <property type="entry name" value="SGNH hydrolase"/>
    <property type="match status" value="1"/>
</dbReference>
<dbReference type="GO" id="GO:0016787">
    <property type="term" value="F:hydrolase activity"/>
    <property type="evidence" value="ECO:0007669"/>
    <property type="project" value="UniProtKB-KW"/>
</dbReference>
<evidence type="ECO:0000259" key="1">
    <source>
        <dbReference type="Pfam" id="PF13472"/>
    </source>
</evidence>
<comment type="caution">
    <text evidence="2">The sequence shown here is derived from an EMBL/GenBank/DDBJ whole genome shotgun (WGS) entry which is preliminary data.</text>
</comment>
<dbReference type="InterPro" id="IPR013830">
    <property type="entry name" value="SGNH_hydro"/>
</dbReference>
<evidence type="ECO:0000313" key="2">
    <source>
        <dbReference type="EMBL" id="MFD1719009.1"/>
    </source>
</evidence>
<evidence type="ECO:0000313" key="3">
    <source>
        <dbReference type="Proteomes" id="UP001597277"/>
    </source>
</evidence>
<name>A0ABW4LA55_9MICO</name>
<accession>A0ABW4LA55</accession>
<protein>
    <submittedName>
        <fullName evidence="2">SGNH/GDSL hydrolase family protein</fullName>
    </submittedName>
</protein>
<organism evidence="2 3">
    <name type="scientific">Georgenia deserti</name>
    <dbReference type="NCBI Taxonomy" id="2093781"/>
    <lineage>
        <taxon>Bacteria</taxon>
        <taxon>Bacillati</taxon>
        <taxon>Actinomycetota</taxon>
        <taxon>Actinomycetes</taxon>
        <taxon>Micrococcales</taxon>
        <taxon>Bogoriellaceae</taxon>
        <taxon>Georgenia</taxon>
    </lineage>
</organism>
<feature type="domain" description="SGNH hydrolase-type esterase" evidence="1">
    <location>
        <begin position="46"/>
        <end position="204"/>
    </location>
</feature>
<dbReference type="PROSITE" id="PS51257">
    <property type="entry name" value="PROKAR_LIPOPROTEIN"/>
    <property type="match status" value="1"/>
</dbReference>
<dbReference type="InterPro" id="IPR051532">
    <property type="entry name" value="Ester_Hydrolysis_Enzymes"/>
</dbReference>
<dbReference type="PANTHER" id="PTHR30383">
    <property type="entry name" value="THIOESTERASE 1/PROTEASE 1/LYSOPHOSPHOLIPASE L1"/>
    <property type="match status" value="1"/>
</dbReference>
<sequence>MRPPGASSLIGGGMVLALLAAGCTSPDGGGTGATPDPGTGAVRLAAVGDSITEADSPDFAAGQVGEESWVRYVVGEDVALVGGWARWGATTAEMADHVEPEDADVLVVLAGTNDLGHTPHATTADHIRDLVGTVGADEVVLASVPPLDHSPRAAAELNASLEELADAEDWRWVDAAAEVRTTEGLFADGMTSDGVHPTRDGAQALGGAIRQAVLDVADAS</sequence>
<dbReference type="EMBL" id="JBHUEE010000008">
    <property type="protein sequence ID" value="MFD1719009.1"/>
    <property type="molecule type" value="Genomic_DNA"/>
</dbReference>
<keyword evidence="3" id="KW-1185">Reference proteome</keyword>